<comment type="caution">
    <text evidence="1">The sequence shown here is derived from an EMBL/GenBank/DDBJ whole genome shotgun (WGS) entry which is preliminary data.</text>
</comment>
<reference evidence="1" key="1">
    <citation type="journal article" date="2017" name="Gigascience">
        <title>The first near-complete assembly of the hexaploid bread wheat genome, Triticum aestivum.</title>
        <authorList>
            <person name="Zimin A.V."/>
            <person name="Puiu D."/>
            <person name="Hall R."/>
            <person name="Kingan S."/>
            <person name="Clavijo B.J."/>
            <person name="Salzberg S.L."/>
        </authorList>
    </citation>
    <scope>NUCLEOTIDE SEQUENCE</scope>
    <source>
        <tissue evidence="1">Leaf</tissue>
    </source>
</reference>
<organism evidence="1">
    <name type="scientific">Triticum aestivum</name>
    <name type="common">Wheat</name>
    <dbReference type="NCBI Taxonomy" id="4565"/>
    <lineage>
        <taxon>Eukaryota</taxon>
        <taxon>Viridiplantae</taxon>
        <taxon>Streptophyta</taxon>
        <taxon>Embryophyta</taxon>
        <taxon>Tracheophyta</taxon>
        <taxon>Spermatophyta</taxon>
        <taxon>Magnoliopsida</taxon>
        <taxon>Liliopsida</taxon>
        <taxon>Poales</taxon>
        <taxon>Poaceae</taxon>
        <taxon>BOP clade</taxon>
        <taxon>Pooideae</taxon>
        <taxon>Triticodae</taxon>
        <taxon>Triticeae</taxon>
        <taxon>Triticinae</taxon>
        <taxon>Triticum</taxon>
    </lineage>
</organism>
<dbReference type="SUPFAM" id="SSF82199">
    <property type="entry name" value="SET domain"/>
    <property type="match status" value="1"/>
</dbReference>
<dbReference type="OrthoDB" id="441812at2759"/>
<dbReference type="Gene3D" id="3.90.1410.10">
    <property type="entry name" value="set domain protein methyltransferase, domain 1"/>
    <property type="match status" value="1"/>
</dbReference>
<feature type="non-terminal residue" evidence="1">
    <location>
        <position position="63"/>
    </location>
</feature>
<proteinExistence type="predicted"/>
<protein>
    <submittedName>
        <fullName evidence="1">Uncharacterized protein</fullName>
    </submittedName>
</protein>
<gene>
    <name evidence="1" type="ORF">CFC21_077838</name>
</gene>
<dbReference type="AlphaFoldDB" id="A0A9R1HXJ2"/>
<dbReference type="InterPro" id="IPR046341">
    <property type="entry name" value="SET_dom_sf"/>
</dbReference>
<reference evidence="1" key="2">
    <citation type="submission" date="2020-03" db="EMBL/GenBank/DDBJ databases">
        <title>The second near-complete assembly of the hexaploid bread wheat (Triticum aestivum) genome.</title>
        <authorList>
            <person name="Zimin A.V."/>
            <person name="Puiu D."/>
            <person name="Shumante A."/>
            <person name="Alonge M."/>
            <person name="Salzberg S.L."/>
        </authorList>
    </citation>
    <scope>NUCLEOTIDE SEQUENCE</scope>
    <source>
        <tissue evidence="1">Leaf</tissue>
    </source>
</reference>
<sequence>MGVKEYVQSEFDNVEAEIINANKDLFPGTITFDDFLWAFGVLRSRVFPELRGDKLALIPFADL</sequence>
<dbReference type="EMBL" id="CM022225">
    <property type="protein sequence ID" value="KAF7072751.1"/>
    <property type="molecule type" value="Genomic_DNA"/>
</dbReference>
<evidence type="ECO:0000313" key="1">
    <source>
        <dbReference type="EMBL" id="KAF7072751.1"/>
    </source>
</evidence>
<accession>A0A9R1HXJ2</accession>
<dbReference type="Proteomes" id="UP000815260">
    <property type="component" value="Chromosome 5D"/>
</dbReference>
<name>A0A9R1HXJ2_WHEAT</name>